<keyword evidence="2" id="KW-1185">Reference proteome</keyword>
<name>A0A6J7ZYQ6_MYTCO</name>
<organism evidence="1 2">
    <name type="scientific">Mytilus coruscus</name>
    <name type="common">Sea mussel</name>
    <dbReference type="NCBI Taxonomy" id="42192"/>
    <lineage>
        <taxon>Eukaryota</taxon>
        <taxon>Metazoa</taxon>
        <taxon>Spiralia</taxon>
        <taxon>Lophotrochozoa</taxon>
        <taxon>Mollusca</taxon>
        <taxon>Bivalvia</taxon>
        <taxon>Autobranchia</taxon>
        <taxon>Pteriomorphia</taxon>
        <taxon>Mytilida</taxon>
        <taxon>Mytiloidea</taxon>
        <taxon>Mytilidae</taxon>
        <taxon>Mytilinae</taxon>
        <taxon>Mytilus</taxon>
    </lineage>
</organism>
<dbReference type="Proteomes" id="UP000507470">
    <property type="component" value="Unassembled WGS sequence"/>
</dbReference>
<reference evidence="1 2" key="1">
    <citation type="submission" date="2020-06" db="EMBL/GenBank/DDBJ databases">
        <authorList>
            <person name="Li R."/>
            <person name="Bekaert M."/>
        </authorList>
    </citation>
    <scope>NUCLEOTIDE SEQUENCE [LARGE SCALE GENOMIC DNA]</scope>
    <source>
        <strain evidence="2">wild</strain>
    </source>
</reference>
<accession>A0A6J7ZYQ6</accession>
<sequence>MKNRAYIPQVLNYADCVVSAYSKEEFRRCFRINPTTFHRLVGELRGFIKDFRSITIVKQVLIYIKYVSSQMTLQAMADIYGVCKYSVFQIVRDLAVVICEKLPSKYITWPSRNQFPRIVQKFKEKRRFHGVEGAIDRTHIPIHTPREFRKNYINSKSFHSINLQGICDSDIHFLDVGS</sequence>
<dbReference type="AlphaFoldDB" id="A0A6J7ZYQ6"/>
<proteinExistence type="predicted"/>
<dbReference type="PANTHER" id="PTHR22930">
    <property type="match status" value="1"/>
</dbReference>
<evidence type="ECO:0000313" key="2">
    <source>
        <dbReference type="Proteomes" id="UP000507470"/>
    </source>
</evidence>
<dbReference type="PANTHER" id="PTHR22930:SF85">
    <property type="entry name" value="GH03217P-RELATED"/>
    <property type="match status" value="1"/>
</dbReference>
<protein>
    <recommendedName>
        <fullName evidence="3">Nuclease HARBI1</fullName>
    </recommendedName>
</protein>
<gene>
    <name evidence="1" type="ORF">MCOR_1324</name>
</gene>
<dbReference type="InterPro" id="IPR045249">
    <property type="entry name" value="HARBI1-like"/>
</dbReference>
<dbReference type="OrthoDB" id="6147640at2759"/>
<evidence type="ECO:0000313" key="1">
    <source>
        <dbReference type="EMBL" id="CAC5357829.1"/>
    </source>
</evidence>
<evidence type="ECO:0008006" key="3">
    <source>
        <dbReference type="Google" id="ProtNLM"/>
    </source>
</evidence>
<dbReference type="EMBL" id="CACVKT020000259">
    <property type="protein sequence ID" value="CAC5357829.1"/>
    <property type="molecule type" value="Genomic_DNA"/>
</dbReference>